<keyword evidence="9" id="KW-0472">Membrane</keyword>
<keyword evidence="8" id="KW-0406">Ion transport</keyword>
<evidence type="ECO:0000256" key="4">
    <source>
        <dbReference type="ARBA" id="ARBA00022496"/>
    </source>
</evidence>
<dbReference type="SMART" id="SM00382">
    <property type="entry name" value="AAA"/>
    <property type="match status" value="1"/>
</dbReference>
<evidence type="ECO:0000256" key="7">
    <source>
        <dbReference type="ARBA" id="ARBA00023004"/>
    </source>
</evidence>
<evidence type="ECO:0000256" key="5">
    <source>
        <dbReference type="ARBA" id="ARBA00022741"/>
    </source>
</evidence>
<dbReference type="HOGENOM" id="CLU_000604_1_11_9"/>
<evidence type="ECO:0000259" key="10">
    <source>
        <dbReference type="PROSITE" id="PS50893"/>
    </source>
</evidence>
<dbReference type="PANTHER" id="PTHR42771">
    <property type="entry name" value="IRON(3+)-HYDROXAMATE IMPORT ATP-BINDING PROTEIN FHUC"/>
    <property type="match status" value="1"/>
</dbReference>
<dbReference type="Gene3D" id="3.40.50.300">
    <property type="entry name" value="P-loop containing nucleotide triphosphate hydrolases"/>
    <property type="match status" value="1"/>
</dbReference>
<keyword evidence="3" id="KW-1003">Cell membrane</keyword>
<evidence type="ECO:0000313" key="11">
    <source>
        <dbReference type="EMBL" id="CEN28234.1"/>
    </source>
</evidence>
<evidence type="ECO:0000256" key="9">
    <source>
        <dbReference type="ARBA" id="ARBA00023136"/>
    </source>
</evidence>
<dbReference type="FunFam" id="3.40.50.300:FF:000134">
    <property type="entry name" value="Iron-enterobactin ABC transporter ATP-binding protein"/>
    <property type="match status" value="1"/>
</dbReference>
<evidence type="ECO:0000256" key="1">
    <source>
        <dbReference type="ARBA" id="ARBA00004202"/>
    </source>
</evidence>
<dbReference type="KEGG" id="lpk:LACPI_1034"/>
<keyword evidence="5" id="KW-0547">Nucleotide-binding</keyword>
<dbReference type="AlphaFoldDB" id="A0A0D6DWU7"/>
<dbReference type="InterPro" id="IPR003593">
    <property type="entry name" value="AAA+_ATPase"/>
</dbReference>
<comment type="subcellular location">
    <subcellularLocation>
        <location evidence="1">Cell membrane</location>
        <topology evidence="1">Peripheral membrane protein</topology>
    </subcellularLocation>
</comment>
<evidence type="ECO:0000256" key="6">
    <source>
        <dbReference type="ARBA" id="ARBA00022840"/>
    </source>
</evidence>
<evidence type="ECO:0000313" key="12">
    <source>
        <dbReference type="Proteomes" id="UP000033166"/>
    </source>
</evidence>
<dbReference type="PROSITE" id="PS50893">
    <property type="entry name" value="ABC_TRANSPORTER_2"/>
    <property type="match status" value="1"/>
</dbReference>
<protein>
    <submittedName>
        <fullName evidence="11">Iron compound import system ATP-binding protein YclP</fullName>
    </submittedName>
</protein>
<keyword evidence="4" id="KW-0410">Iron transport</keyword>
<evidence type="ECO:0000256" key="3">
    <source>
        <dbReference type="ARBA" id="ARBA00022475"/>
    </source>
</evidence>
<name>A0A0D6DWU7_9LACT</name>
<organism evidence="11 12">
    <name type="scientific">Pseudolactococcus piscium MKFS47</name>
    <dbReference type="NCBI Taxonomy" id="297352"/>
    <lineage>
        <taxon>Bacteria</taxon>
        <taxon>Bacillati</taxon>
        <taxon>Bacillota</taxon>
        <taxon>Bacilli</taxon>
        <taxon>Lactobacillales</taxon>
        <taxon>Streptococcaceae</taxon>
        <taxon>Pseudolactococcus</taxon>
    </lineage>
</organism>
<dbReference type="STRING" id="1364.LP2241_30019"/>
<keyword evidence="2" id="KW-0813">Transport</keyword>
<dbReference type="GO" id="GO:0006826">
    <property type="term" value="P:iron ion transport"/>
    <property type="evidence" value="ECO:0007669"/>
    <property type="project" value="UniProtKB-KW"/>
</dbReference>
<dbReference type="InterPro" id="IPR003439">
    <property type="entry name" value="ABC_transporter-like_ATP-bd"/>
</dbReference>
<reference evidence="12" key="1">
    <citation type="submission" date="2015-01" db="EMBL/GenBank/DDBJ databases">
        <authorList>
            <person name="Andreevskaya M."/>
        </authorList>
    </citation>
    <scope>NUCLEOTIDE SEQUENCE [LARGE SCALE GENOMIC DNA]</scope>
    <source>
        <strain evidence="12">MKFS47</strain>
    </source>
</reference>
<dbReference type="CDD" id="cd03214">
    <property type="entry name" value="ABC_Iron-Siderophores_B12_Hemin"/>
    <property type="match status" value="1"/>
</dbReference>
<dbReference type="EMBL" id="LN774769">
    <property type="protein sequence ID" value="CEN28234.1"/>
    <property type="molecule type" value="Genomic_DNA"/>
</dbReference>
<proteinExistence type="predicted"/>
<feature type="domain" description="ABC transporter" evidence="10">
    <location>
        <begin position="1"/>
        <end position="235"/>
    </location>
</feature>
<dbReference type="GO" id="GO:0005524">
    <property type="term" value="F:ATP binding"/>
    <property type="evidence" value="ECO:0007669"/>
    <property type="project" value="UniProtKB-KW"/>
</dbReference>
<keyword evidence="6 11" id="KW-0067">ATP-binding</keyword>
<gene>
    <name evidence="11" type="primary">yclP</name>
    <name evidence="11" type="ORF">LACPI_1034</name>
</gene>
<accession>A0A0D6DWU7</accession>
<dbReference type="InterPro" id="IPR027417">
    <property type="entry name" value="P-loop_NTPase"/>
</dbReference>
<evidence type="ECO:0000256" key="2">
    <source>
        <dbReference type="ARBA" id="ARBA00022448"/>
    </source>
</evidence>
<keyword evidence="7" id="KW-0408">Iron</keyword>
<dbReference type="GO" id="GO:0005886">
    <property type="term" value="C:plasma membrane"/>
    <property type="evidence" value="ECO:0007669"/>
    <property type="project" value="UniProtKB-SubCell"/>
</dbReference>
<dbReference type="RefSeq" id="WP_047915401.1">
    <property type="nucleotide sequence ID" value="NZ_LN774769.1"/>
</dbReference>
<dbReference type="Pfam" id="PF00005">
    <property type="entry name" value="ABC_tran"/>
    <property type="match status" value="1"/>
</dbReference>
<dbReference type="InterPro" id="IPR051535">
    <property type="entry name" value="Siderophore_ABC-ATPase"/>
</dbReference>
<dbReference type="PANTHER" id="PTHR42771:SF3">
    <property type="entry name" value="PETROBACTIN IMPORT ATP-BINDING PROTEIN YCLP"/>
    <property type="match status" value="1"/>
</dbReference>
<evidence type="ECO:0000256" key="8">
    <source>
        <dbReference type="ARBA" id="ARBA00023065"/>
    </source>
</evidence>
<dbReference type="SUPFAM" id="SSF52540">
    <property type="entry name" value="P-loop containing nucleoside triphosphate hydrolases"/>
    <property type="match status" value="1"/>
</dbReference>
<dbReference type="Proteomes" id="UP000033166">
    <property type="component" value="Chromosome I"/>
</dbReference>
<sequence length="250" mass="28102">MKIEGLSKSFGKKTILDDIDLTIKKGKLTAFIGPNGAGKSTLLATMSRLIQTETGHIYLDGKDLKSFKSRDLAQQLSILKQMNHLNMNITIFELVAFARFPYSKGNLTPTDKEKINLSIAQLGLTELAEENIQNLSGGQLQRAYIAMILAQDTDYILLDEPLNNLDMNFAVQMMQLLTKLVTEFGKTVIIVLHDINFAASFADEIVAMKSGKIFAHDQTDQIIHEHILNPLYEMSVRIKEIEGKKFCLYF</sequence>
<dbReference type="GO" id="GO:0016887">
    <property type="term" value="F:ATP hydrolysis activity"/>
    <property type="evidence" value="ECO:0007669"/>
    <property type="project" value="InterPro"/>
</dbReference>